<dbReference type="InterPro" id="IPR006442">
    <property type="entry name" value="Antitoxin_Phd/YefM"/>
</dbReference>
<dbReference type="NCBIfam" id="NF007300">
    <property type="entry name" value="PRK09778.1"/>
    <property type="match status" value="1"/>
</dbReference>
<protein>
    <recommendedName>
        <fullName evidence="2">Antitoxin</fullName>
    </recommendedName>
</protein>
<dbReference type="SUPFAM" id="SSF143120">
    <property type="entry name" value="YefM-like"/>
    <property type="match status" value="1"/>
</dbReference>
<dbReference type="AlphaFoldDB" id="A0A0M2V6P8"/>
<sequence>MASHAILAEKAVSVSEARKNLSQYFIDEPVAVLSNNKPTGYMLSAALYEKMLRIIEASGAAEPGLFRPGAARLQEISRISEKLLLEADTAKLSEFSE</sequence>
<comment type="function">
    <text evidence="2">Antitoxin component of a type II toxin-antitoxin (TA) system.</text>
</comment>
<comment type="caution">
    <text evidence="3">The sequence shown here is derived from an EMBL/GenBank/DDBJ whole genome shotgun (WGS) entry which is preliminary data.</text>
</comment>
<dbReference type="EMBL" id="LAHO01000013">
    <property type="protein sequence ID" value="KKO44833.1"/>
    <property type="molecule type" value="Genomic_DNA"/>
</dbReference>
<dbReference type="Pfam" id="PF02604">
    <property type="entry name" value="PhdYeFM_antitox"/>
    <property type="match status" value="1"/>
</dbReference>
<evidence type="ECO:0000313" key="4">
    <source>
        <dbReference type="Proteomes" id="UP000034228"/>
    </source>
</evidence>
<dbReference type="RefSeq" id="WP_046558220.1">
    <property type="nucleotide sequence ID" value="NZ_LAHO01000013.1"/>
</dbReference>
<dbReference type="STRING" id="336831.WG68_13425"/>
<dbReference type="InterPro" id="IPR036165">
    <property type="entry name" value="YefM-like_sf"/>
</dbReference>
<comment type="similarity">
    <text evidence="1 2">Belongs to the phD/YefM antitoxin family.</text>
</comment>
<dbReference type="OrthoDB" id="5297687at2"/>
<evidence type="ECO:0000313" key="3">
    <source>
        <dbReference type="EMBL" id="KKO44833.1"/>
    </source>
</evidence>
<keyword evidence="4" id="KW-1185">Reference proteome</keyword>
<reference evidence="3 4" key="1">
    <citation type="submission" date="2015-03" db="EMBL/GenBank/DDBJ databases">
        <title>Draft genome sequences of two protease-producing strains of Arsukibacterium isolated from two cold and alkaline environments.</title>
        <authorList>
            <person name="Lylloff J.E."/>
            <person name="Skov L.B."/>
            <person name="Jepsen M."/>
            <person name="Hallin P.F."/>
            <person name="Sorensen S.J."/>
            <person name="Stougaard P."/>
            <person name="Glaring M.A."/>
        </authorList>
    </citation>
    <scope>NUCLEOTIDE SEQUENCE [LARGE SCALE GENOMIC DNA]</scope>
    <source>
        <strain evidence="3 4">GCM72</strain>
    </source>
</reference>
<organism evidence="3 4">
    <name type="scientific">Arsukibacterium ikkense</name>
    <dbReference type="NCBI Taxonomy" id="336831"/>
    <lineage>
        <taxon>Bacteria</taxon>
        <taxon>Pseudomonadati</taxon>
        <taxon>Pseudomonadota</taxon>
        <taxon>Gammaproteobacteria</taxon>
        <taxon>Chromatiales</taxon>
        <taxon>Chromatiaceae</taxon>
        <taxon>Arsukibacterium</taxon>
    </lineage>
</organism>
<evidence type="ECO:0000256" key="1">
    <source>
        <dbReference type="ARBA" id="ARBA00009981"/>
    </source>
</evidence>
<evidence type="ECO:0000256" key="2">
    <source>
        <dbReference type="RuleBase" id="RU362080"/>
    </source>
</evidence>
<name>A0A0M2V6P8_9GAMM</name>
<proteinExistence type="inferred from homology"/>
<accession>A0A0M2V6P8</accession>
<dbReference type="Proteomes" id="UP000034228">
    <property type="component" value="Unassembled WGS sequence"/>
</dbReference>
<gene>
    <name evidence="3" type="ORF">WG68_13425</name>
</gene>